<dbReference type="Proteomes" id="UP001221546">
    <property type="component" value="Chromosome"/>
</dbReference>
<dbReference type="InterPro" id="IPR012001">
    <property type="entry name" value="Thiamin_PyroP_enz_TPP-bd_dom"/>
</dbReference>
<dbReference type="InterPro" id="IPR011766">
    <property type="entry name" value="TPP_enzyme_TPP-bd"/>
</dbReference>
<dbReference type="PANTHER" id="PTHR18968:SF120">
    <property type="entry name" value="ACETOLACTATE SYNTHASE LARGE SUBUNIT"/>
    <property type="match status" value="1"/>
</dbReference>
<dbReference type="CDD" id="cd07035">
    <property type="entry name" value="TPP_PYR_POX_like"/>
    <property type="match status" value="1"/>
</dbReference>
<protein>
    <submittedName>
        <fullName evidence="7">Thiamine pyrophosphate-binding protein</fullName>
    </submittedName>
</protein>
<feature type="domain" description="Thiamine pyrophosphate enzyme TPP-binding" evidence="5">
    <location>
        <begin position="388"/>
        <end position="534"/>
    </location>
</feature>
<dbReference type="PANTHER" id="PTHR18968">
    <property type="entry name" value="THIAMINE PYROPHOSPHATE ENZYMES"/>
    <property type="match status" value="1"/>
</dbReference>
<dbReference type="InterPro" id="IPR045229">
    <property type="entry name" value="TPP_enz"/>
</dbReference>
<dbReference type="Pfam" id="PF00205">
    <property type="entry name" value="TPP_enzyme_M"/>
    <property type="match status" value="1"/>
</dbReference>
<dbReference type="InterPro" id="IPR012000">
    <property type="entry name" value="Thiamin_PyroP_enz_cen_dom"/>
</dbReference>
<accession>A0ABY8J7K0</accession>
<evidence type="ECO:0000313" key="8">
    <source>
        <dbReference type="Proteomes" id="UP001221546"/>
    </source>
</evidence>
<evidence type="ECO:0000259" key="6">
    <source>
        <dbReference type="Pfam" id="PF02776"/>
    </source>
</evidence>
<comment type="similarity">
    <text evidence="1 3">Belongs to the TPP enzyme family.</text>
</comment>
<dbReference type="Gene3D" id="3.40.50.970">
    <property type="match status" value="2"/>
</dbReference>
<dbReference type="InterPro" id="IPR029061">
    <property type="entry name" value="THDP-binding"/>
</dbReference>
<evidence type="ECO:0000259" key="5">
    <source>
        <dbReference type="Pfam" id="PF02775"/>
    </source>
</evidence>
<feature type="domain" description="Thiamine pyrophosphate enzyme central" evidence="4">
    <location>
        <begin position="193"/>
        <end position="329"/>
    </location>
</feature>
<gene>
    <name evidence="7" type="ORF">QA636_26650</name>
</gene>
<evidence type="ECO:0000256" key="3">
    <source>
        <dbReference type="RuleBase" id="RU362132"/>
    </source>
</evidence>
<dbReference type="SUPFAM" id="SSF52467">
    <property type="entry name" value="DHS-like NAD/FAD-binding domain"/>
    <property type="match status" value="1"/>
</dbReference>
<dbReference type="NCBIfam" id="NF006052">
    <property type="entry name" value="PRK08199.1"/>
    <property type="match status" value="1"/>
</dbReference>
<evidence type="ECO:0000259" key="4">
    <source>
        <dbReference type="Pfam" id="PF00205"/>
    </source>
</evidence>
<evidence type="ECO:0000313" key="7">
    <source>
        <dbReference type="EMBL" id="WFU61103.1"/>
    </source>
</evidence>
<evidence type="ECO:0000256" key="2">
    <source>
        <dbReference type="ARBA" id="ARBA00023052"/>
    </source>
</evidence>
<name>A0ABY8J7K0_9BRAD</name>
<keyword evidence="2 3" id="KW-0786">Thiamine pyrophosphate</keyword>
<sequence>MTKSNARTGGQILIDQLVAQGVERVTCVPGESYLAALDALHDSPIDVVICRAEGGAAMMAEAYGKLTGRPGICFVTRGPGSTNAAHGVHIAMQDSTPMILFVGQVDTGMREREAFQELDYKAVFGTMAKWAVEIDRPDRIPELVARAFRVALQGRPGPVVISLPENMLTETAAVADAPKVKPAATWPAPADLERLGSMLAGAKAPIVVLGGSAWTAEAAKGIARFAERFDLPVATSFRRASLFDADHSHYAGDLGIGPSPKLRDRITGADVILLIGGRMSEMPSSSYTLLDIPVPSQKLIHVHPGAEELGRVYQPALAIQATPAAFAAAVETMMPAAVPAWKGEAAKAHADYLAWTNKPRELPGSFQYGEVVTWLRDRLPKDAIVCNGAGNYAGWIHRHHRFHAFAAQLAPTSGSMGYGVPAAVMAKRHHPDRVVVAFAGDGCFLMNGQEFATAVQYDAPLIVVVIDNAQYGTIRMHQERDYPGRVVGTQLKNPDFALYAEAFGGHGERVERTEDFAPAFERALASGKPAILHCLVDQRALSVGKDFAPQATR</sequence>
<evidence type="ECO:0000256" key="1">
    <source>
        <dbReference type="ARBA" id="ARBA00007812"/>
    </source>
</evidence>
<keyword evidence="8" id="KW-1185">Reference proteome</keyword>
<dbReference type="Pfam" id="PF02775">
    <property type="entry name" value="TPP_enzyme_C"/>
    <property type="match status" value="1"/>
</dbReference>
<feature type="domain" description="Thiamine pyrophosphate enzyme N-terminal TPP-binding" evidence="6">
    <location>
        <begin position="7"/>
        <end position="122"/>
    </location>
</feature>
<organism evidence="7 8">
    <name type="scientific">Bradyrhizobium brasilense</name>
    <dbReference type="NCBI Taxonomy" id="1419277"/>
    <lineage>
        <taxon>Bacteria</taxon>
        <taxon>Pseudomonadati</taxon>
        <taxon>Pseudomonadota</taxon>
        <taxon>Alphaproteobacteria</taxon>
        <taxon>Hyphomicrobiales</taxon>
        <taxon>Nitrobacteraceae</taxon>
        <taxon>Bradyrhizobium</taxon>
    </lineage>
</organism>
<dbReference type="InterPro" id="IPR029035">
    <property type="entry name" value="DHS-like_NAD/FAD-binding_dom"/>
</dbReference>
<dbReference type="SUPFAM" id="SSF52518">
    <property type="entry name" value="Thiamin diphosphate-binding fold (THDP-binding)"/>
    <property type="match status" value="2"/>
</dbReference>
<dbReference type="Pfam" id="PF02776">
    <property type="entry name" value="TPP_enzyme_N"/>
    <property type="match status" value="1"/>
</dbReference>
<dbReference type="EMBL" id="CP121646">
    <property type="protein sequence ID" value="WFU61103.1"/>
    <property type="molecule type" value="Genomic_DNA"/>
</dbReference>
<proteinExistence type="inferred from homology"/>
<dbReference type="CDD" id="cd00568">
    <property type="entry name" value="TPP_enzymes"/>
    <property type="match status" value="1"/>
</dbReference>
<reference evidence="7 8" key="1">
    <citation type="submission" date="2023-04" db="EMBL/GenBank/DDBJ databases">
        <title>Australian commercial rhizobial inoculants.</title>
        <authorList>
            <person name="Kohlmeier M.G."/>
            <person name="O'Hara G.W."/>
            <person name="Colombi E."/>
            <person name="Ramsay J.P."/>
            <person name="Terpolilli J."/>
        </authorList>
    </citation>
    <scope>NUCLEOTIDE SEQUENCE [LARGE SCALE GENOMIC DNA]</scope>
    <source>
        <strain evidence="7 8">CB627</strain>
    </source>
</reference>
<dbReference type="Gene3D" id="3.40.50.1220">
    <property type="entry name" value="TPP-binding domain"/>
    <property type="match status" value="1"/>
</dbReference>
<dbReference type="RefSeq" id="WP_310884798.1">
    <property type="nucleotide sequence ID" value="NZ_CP121646.1"/>
</dbReference>